<keyword evidence="5" id="KW-0479">Metal-binding</keyword>
<evidence type="ECO:0000256" key="7">
    <source>
        <dbReference type="ARBA" id="ARBA00022840"/>
    </source>
</evidence>
<dbReference type="Gene3D" id="3.30.1490.20">
    <property type="entry name" value="ATP-grasp fold, A domain"/>
    <property type="match status" value="1"/>
</dbReference>
<protein>
    <recommendedName>
        <fullName evidence="10">Glutathione synthetase</fullName>
        <ecNumber evidence="10">6.3.2.3</ecNumber>
    </recommendedName>
    <alternativeName>
        <fullName evidence="10">GSH synthetase</fullName>
        <shortName evidence="10">GSH-S</shortName>
        <shortName evidence="10">GSHase</shortName>
    </alternativeName>
    <alternativeName>
        <fullName evidence="10">Glutathione synthase</fullName>
    </alternativeName>
</protein>
<dbReference type="Gene3D" id="3.30.470.20">
    <property type="entry name" value="ATP-grasp fold, B domain"/>
    <property type="match status" value="1"/>
</dbReference>
<evidence type="ECO:0000256" key="1">
    <source>
        <dbReference type="ARBA" id="ARBA00001936"/>
    </source>
</evidence>
<dbReference type="EC" id="6.3.2.3" evidence="10"/>
<dbReference type="RefSeq" id="WP_201245478.1">
    <property type="nucleotide sequence ID" value="NZ_NHSF01000056.1"/>
</dbReference>
<dbReference type="GO" id="GO:0005524">
    <property type="term" value="F:ATP binding"/>
    <property type="evidence" value="ECO:0007669"/>
    <property type="project" value="UniProtKB-UniRule"/>
</dbReference>
<dbReference type="SUPFAM" id="SSF56059">
    <property type="entry name" value="Glutathione synthetase ATP-binding domain-like"/>
    <property type="match status" value="1"/>
</dbReference>
<dbReference type="NCBIfam" id="TIGR01380">
    <property type="entry name" value="glut_syn"/>
    <property type="match status" value="1"/>
</dbReference>
<dbReference type="Pfam" id="PF02951">
    <property type="entry name" value="GSH-S_N"/>
    <property type="match status" value="1"/>
</dbReference>
<dbReference type="Pfam" id="PF02955">
    <property type="entry name" value="GSH-S_ATP"/>
    <property type="match status" value="1"/>
</dbReference>
<evidence type="ECO:0000256" key="4">
    <source>
        <dbReference type="ARBA" id="ARBA00022684"/>
    </source>
</evidence>
<evidence type="ECO:0000313" key="12">
    <source>
        <dbReference type="EMBL" id="MBK5930758.1"/>
    </source>
</evidence>
<dbReference type="FunFam" id="3.40.50.20:FF:000009">
    <property type="entry name" value="Glutathione synthetase"/>
    <property type="match status" value="1"/>
</dbReference>
<dbReference type="Gene3D" id="3.40.50.20">
    <property type="match status" value="1"/>
</dbReference>
<name>A0AAJ0UGA1_HALSE</name>
<evidence type="ECO:0000256" key="8">
    <source>
        <dbReference type="ARBA" id="ARBA00022842"/>
    </source>
</evidence>
<evidence type="ECO:0000256" key="9">
    <source>
        <dbReference type="ARBA" id="ARBA00023211"/>
    </source>
</evidence>
<dbReference type="PANTHER" id="PTHR21621">
    <property type="entry name" value="RIBOSOMAL PROTEIN S6 MODIFICATION PROTEIN"/>
    <property type="match status" value="1"/>
</dbReference>
<dbReference type="PROSITE" id="PS50975">
    <property type="entry name" value="ATP_GRASP"/>
    <property type="match status" value="1"/>
</dbReference>
<dbReference type="InterPro" id="IPR006284">
    <property type="entry name" value="Glut_synth_pro"/>
</dbReference>
<dbReference type="PANTHER" id="PTHR21621:SF4">
    <property type="entry name" value="GLUTATHIONE SYNTHETASE"/>
    <property type="match status" value="1"/>
</dbReference>
<dbReference type="InterPro" id="IPR004218">
    <property type="entry name" value="GSHS_ATP-bd"/>
</dbReference>
<comment type="cofactor">
    <cofactor evidence="2">
        <name>Mg(2+)</name>
        <dbReference type="ChEBI" id="CHEBI:18420"/>
    </cofactor>
</comment>
<reference evidence="12" key="1">
    <citation type="submission" date="2017-05" db="EMBL/GenBank/DDBJ databases">
        <authorList>
            <person name="Imhoff J.F."/>
            <person name="Rahn T."/>
            <person name="Kuenzel S."/>
            <person name="Neulinger S.C."/>
        </authorList>
    </citation>
    <scope>NUCLEOTIDE SEQUENCE</scope>
    <source>
        <strain evidence="12">DSM 4395</strain>
    </source>
</reference>
<dbReference type="Proteomes" id="UP001296967">
    <property type="component" value="Unassembled WGS sequence"/>
</dbReference>
<evidence type="ECO:0000256" key="2">
    <source>
        <dbReference type="ARBA" id="ARBA00001946"/>
    </source>
</evidence>
<reference evidence="12" key="2">
    <citation type="journal article" date="2020" name="Microorganisms">
        <title>Osmotic Adaptation and Compatible Solute Biosynthesis of Phototrophic Bacteria as Revealed from Genome Analyses.</title>
        <authorList>
            <person name="Imhoff J.F."/>
            <person name="Rahn T."/>
            <person name="Kunzel S."/>
            <person name="Keller A."/>
            <person name="Neulinger S.C."/>
        </authorList>
    </citation>
    <scope>NUCLEOTIDE SEQUENCE</scope>
    <source>
        <strain evidence="12">DSM 4395</strain>
    </source>
</reference>
<comment type="pathway">
    <text evidence="10">Sulfur metabolism; glutathione biosynthesis; glutathione from L-cysteine and L-glutamate: step 2/2.</text>
</comment>
<sequence>MNYRLGVVMDPIGSIKIHKDSTFAMLLAAQQRGWSLHYLELADLFLANGKVQARMQHLEVTDDPAGWYRLEPIGAQPLAQLDAVLMRKDPPFDMEYIYATYLLELARAAGCLVVNAPQALRDANEKAFTAHFPHCCPPLVISRHAEVLRAFLAEQQEIVLKPLDGMGGQSIFRVRVGDPNTSVIIEALIGASRGAGQRFCMAQRFLPEIADGDKRVLIVDGEPVPFVLARIPGAGESRGNLAAGARAEVRPISARERWIAAQVAPELQARGVLFAGLDVIGDWLTEINITSPTCIREIDRARDTAIAEDFMAAIEARLDAR</sequence>
<dbReference type="GO" id="GO:0005737">
    <property type="term" value="C:cytoplasm"/>
    <property type="evidence" value="ECO:0007669"/>
    <property type="project" value="TreeGrafter"/>
</dbReference>
<keyword evidence="9" id="KW-0464">Manganese</keyword>
<dbReference type="InterPro" id="IPR016185">
    <property type="entry name" value="PreATP-grasp_dom_sf"/>
</dbReference>
<keyword evidence="6 10" id="KW-0547">Nucleotide-binding</keyword>
<organism evidence="12 13">
    <name type="scientific">Halochromatium salexigens</name>
    <name type="common">Chromatium salexigens</name>
    <dbReference type="NCBI Taxonomy" id="49447"/>
    <lineage>
        <taxon>Bacteria</taxon>
        <taxon>Pseudomonadati</taxon>
        <taxon>Pseudomonadota</taxon>
        <taxon>Gammaproteobacteria</taxon>
        <taxon>Chromatiales</taxon>
        <taxon>Chromatiaceae</taxon>
        <taxon>Halochromatium</taxon>
    </lineage>
</organism>
<evidence type="ECO:0000313" key="13">
    <source>
        <dbReference type="Proteomes" id="UP001296967"/>
    </source>
</evidence>
<keyword evidence="8" id="KW-0460">Magnesium</keyword>
<dbReference type="SUPFAM" id="SSF52440">
    <property type="entry name" value="PreATP-grasp domain"/>
    <property type="match status" value="1"/>
</dbReference>
<dbReference type="NCBIfam" id="NF003573">
    <property type="entry name" value="PRK05246.1"/>
    <property type="match status" value="1"/>
</dbReference>
<keyword evidence="13" id="KW-1185">Reference proteome</keyword>
<evidence type="ECO:0000256" key="3">
    <source>
        <dbReference type="ARBA" id="ARBA00022598"/>
    </source>
</evidence>
<evidence type="ECO:0000259" key="11">
    <source>
        <dbReference type="PROSITE" id="PS50975"/>
    </source>
</evidence>
<evidence type="ECO:0000256" key="10">
    <source>
        <dbReference type="HAMAP-Rule" id="MF_00162"/>
    </source>
</evidence>
<dbReference type="EMBL" id="NHSF01000056">
    <property type="protein sequence ID" value="MBK5930758.1"/>
    <property type="molecule type" value="Genomic_DNA"/>
</dbReference>
<evidence type="ECO:0000256" key="5">
    <source>
        <dbReference type="ARBA" id="ARBA00022723"/>
    </source>
</evidence>
<accession>A0AAJ0UGA1</accession>
<comment type="similarity">
    <text evidence="10">Belongs to the prokaryotic GSH synthase family.</text>
</comment>
<dbReference type="AlphaFoldDB" id="A0AAJ0UGA1"/>
<keyword evidence="3 10" id="KW-0436">Ligase</keyword>
<dbReference type="GO" id="GO:0004363">
    <property type="term" value="F:glutathione synthase activity"/>
    <property type="evidence" value="ECO:0007669"/>
    <property type="project" value="UniProtKB-UniRule"/>
</dbReference>
<comment type="cofactor">
    <cofactor evidence="1">
        <name>Mn(2+)</name>
        <dbReference type="ChEBI" id="CHEBI:29035"/>
    </cofactor>
</comment>
<comment type="caution">
    <text evidence="12">The sequence shown here is derived from an EMBL/GenBank/DDBJ whole genome shotgun (WGS) entry which is preliminary data.</text>
</comment>
<evidence type="ECO:0000256" key="6">
    <source>
        <dbReference type="ARBA" id="ARBA00022741"/>
    </source>
</evidence>
<comment type="catalytic activity">
    <reaction evidence="10">
        <text>gamma-L-glutamyl-L-cysteine + glycine + ATP = glutathione + ADP + phosphate + H(+)</text>
        <dbReference type="Rhea" id="RHEA:13557"/>
        <dbReference type="ChEBI" id="CHEBI:15378"/>
        <dbReference type="ChEBI" id="CHEBI:30616"/>
        <dbReference type="ChEBI" id="CHEBI:43474"/>
        <dbReference type="ChEBI" id="CHEBI:57305"/>
        <dbReference type="ChEBI" id="CHEBI:57925"/>
        <dbReference type="ChEBI" id="CHEBI:58173"/>
        <dbReference type="ChEBI" id="CHEBI:456216"/>
        <dbReference type="EC" id="6.3.2.3"/>
    </reaction>
</comment>
<keyword evidence="7 10" id="KW-0067">ATP-binding</keyword>
<dbReference type="InterPro" id="IPR013815">
    <property type="entry name" value="ATP_grasp_subdomain_1"/>
</dbReference>
<proteinExistence type="inferred from homology"/>
<dbReference type="GO" id="GO:0046872">
    <property type="term" value="F:metal ion binding"/>
    <property type="evidence" value="ECO:0007669"/>
    <property type="project" value="UniProtKB-KW"/>
</dbReference>
<dbReference type="HAMAP" id="MF_00162">
    <property type="entry name" value="GSH_S"/>
    <property type="match status" value="1"/>
</dbReference>
<gene>
    <name evidence="10" type="primary">gshB</name>
    <name evidence="12" type="ORF">CCR82_09555</name>
</gene>
<dbReference type="InterPro" id="IPR011761">
    <property type="entry name" value="ATP-grasp"/>
</dbReference>
<dbReference type="InterPro" id="IPR004215">
    <property type="entry name" value="GSHS_N"/>
</dbReference>
<feature type="domain" description="ATP-grasp" evidence="11">
    <location>
        <begin position="125"/>
        <end position="315"/>
    </location>
</feature>
<keyword evidence="4 10" id="KW-0317">Glutathione biosynthesis</keyword>